<name>A0ABM5Z763_9BURK</name>
<reference evidence="1 2" key="1">
    <citation type="submission" date="2015-11" db="EMBL/GenBank/DDBJ databases">
        <title>Exploring the genomic traits of fungus-feeding bacterial genus Collimonas.</title>
        <authorList>
            <person name="Song C."/>
            <person name="Schmidt R."/>
            <person name="de Jager V."/>
            <person name="Krzyzanowska D."/>
            <person name="Jongedijk E."/>
            <person name="Cankar K."/>
            <person name="Beekwilder J."/>
            <person name="van Veen A."/>
            <person name="de Boer W."/>
            <person name="van Veen J.A."/>
            <person name="Garbeva P."/>
        </authorList>
    </citation>
    <scope>NUCLEOTIDE SEQUENCE [LARGE SCALE GENOMIC DNA]</scope>
    <source>
        <strain evidence="1 2">Ter291</strain>
    </source>
</reference>
<sequence length="150" mass="17017">MDENGDYEFSEESITVALNTVLNTKFTNVFNRDDLRRDIEKIGMDQLNIELGAPQGKPIITSLNDQDLIRERVHGFIGEQVKIALAGGASTLIDDAGRQRIIAAALDFEARYDKLKPQPKPPLLMTKKAIDDRARQARYRARHKRVWVAK</sequence>
<protein>
    <submittedName>
        <fullName evidence="1">Uncharacterized protein</fullName>
    </submittedName>
</protein>
<proteinExistence type="predicted"/>
<gene>
    <name evidence="1" type="ORF">CPter291_2631</name>
</gene>
<organism evidence="1 2">
    <name type="scientific">Collimonas pratensis</name>
    <dbReference type="NCBI Taxonomy" id="279113"/>
    <lineage>
        <taxon>Bacteria</taxon>
        <taxon>Pseudomonadati</taxon>
        <taxon>Pseudomonadota</taxon>
        <taxon>Betaproteobacteria</taxon>
        <taxon>Burkholderiales</taxon>
        <taxon>Oxalobacteraceae</taxon>
        <taxon>Collimonas</taxon>
    </lineage>
</organism>
<dbReference type="Proteomes" id="UP000074914">
    <property type="component" value="Chromosome"/>
</dbReference>
<evidence type="ECO:0000313" key="1">
    <source>
        <dbReference type="EMBL" id="AMP14888.1"/>
    </source>
</evidence>
<dbReference type="EMBL" id="CP013236">
    <property type="protein sequence ID" value="AMP14888.1"/>
    <property type="molecule type" value="Genomic_DNA"/>
</dbReference>
<keyword evidence="2" id="KW-1185">Reference proteome</keyword>
<accession>A0ABM5Z763</accession>
<evidence type="ECO:0000313" key="2">
    <source>
        <dbReference type="Proteomes" id="UP000074914"/>
    </source>
</evidence>